<dbReference type="GO" id="GO:0016020">
    <property type="term" value="C:membrane"/>
    <property type="evidence" value="ECO:0007669"/>
    <property type="project" value="UniProtKB-SubCell"/>
</dbReference>
<dbReference type="InterPro" id="IPR006694">
    <property type="entry name" value="Fatty_acid_hydroxylase"/>
</dbReference>
<comment type="caution">
    <text evidence="7">The sequence shown here is derived from an EMBL/GenBank/DDBJ whole genome shotgun (WGS) entry which is preliminary data.</text>
</comment>
<dbReference type="Pfam" id="PF04116">
    <property type="entry name" value="FA_hydroxylase"/>
    <property type="match status" value="1"/>
</dbReference>
<dbReference type="OrthoDB" id="408954at2759"/>
<dbReference type="GeneID" id="36516148"/>
<reference evidence="7 8" key="1">
    <citation type="submission" date="2017-04" db="EMBL/GenBank/DDBJ databases">
        <title>Genome sequencing of [Candida] sorbophila.</title>
        <authorList>
            <person name="Ahn J.O."/>
        </authorList>
    </citation>
    <scope>NUCLEOTIDE SEQUENCE [LARGE SCALE GENOMIC DNA]</scope>
    <source>
        <strain evidence="7 8">DS02</strain>
    </source>
</reference>
<evidence type="ECO:0000313" key="8">
    <source>
        <dbReference type="Proteomes" id="UP000238350"/>
    </source>
</evidence>
<name>A0A2T0FIG9_9ASCO</name>
<dbReference type="GO" id="GO:0016491">
    <property type="term" value="F:oxidoreductase activity"/>
    <property type="evidence" value="ECO:0007669"/>
    <property type="project" value="InterPro"/>
</dbReference>
<evidence type="ECO:0000313" key="7">
    <source>
        <dbReference type="EMBL" id="PRT54780.1"/>
    </source>
</evidence>
<feature type="transmembrane region" description="Helical" evidence="5">
    <location>
        <begin position="124"/>
        <end position="142"/>
    </location>
</feature>
<feature type="transmembrane region" description="Helical" evidence="5">
    <location>
        <begin position="26"/>
        <end position="46"/>
    </location>
</feature>
<dbReference type="GO" id="GO:0008610">
    <property type="term" value="P:lipid biosynthetic process"/>
    <property type="evidence" value="ECO:0007669"/>
    <property type="project" value="InterPro"/>
</dbReference>
<evidence type="ECO:0000256" key="5">
    <source>
        <dbReference type="SAM" id="Phobius"/>
    </source>
</evidence>
<evidence type="ECO:0000256" key="1">
    <source>
        <dbReference type="ARBA" id="ARBA00004370"/>
    </source>
</evidence>
<proteinExistence type="predicted"/>
<dbReference type="PANTHER" id="PTHR11863">
    <property type="entry name" value="STEROL DESATURASE"/>
    <property type="match status" value="1"/>
</dbReference>
<keyword evidence="8" id="KW-1185">Reference proteome</keyword>
<evidence type="ECO:0000256" key="3">
    <source>
        <dbReference type="ARBA" id="ARBA00022989"/>
    </source>
</evidence>
<comment type="subcellular location">
    <subcellularLocation>
        <location evidence="1">Membrane</location>
    </subcellularLocation>
</comment>
<dbReference type="Proteomes" id="UP000238350">
    <property type="component" value="Unassembled WGS sequence"/>
</dbReference>
<keyword evidence="4 5" id="KW-0472">Membrane</keyword>
<organism evidence="7 8">
    <name type="scientific">Wickerhamiella sorbophila</name>
    <dbReference type="NCBI Taxonomy" id="45607"/>
    <lineage>
        <taxon>Eukaryota</taxon>
        <taxon>Fungi</taxon>
        <taxon>Dikarya</taxon>
        <taxon>Ascomycota</taxon>
        <taxon>Saccharomycotina</taxon>
        <taxon>Dipodascomycetes</taxon>
        <taxon>Dipodascales</taxon>
        <taxon>Trichomonascaceae</taxon>
        <taxon>Wickerhamiella</taxon>
    </lineage>
</organism>
<evidence type="ECO:0000256" key="4">
    <source>
        <dbReference type="ARBA" id="ARBA00023136"/>
    </source>
</evidence>
<evidence type="ECO:0000256" key="2">
    <source>
        <dbReference type="ARBA" id="ARBA00022692"/>
    </source>
</evidence>
<dbReference type="STRING" id="45607.A0A2T0FIG9"/>
<dbReference type="EMBL" id="NDIQ01000021">
    <property type="protein sequence ID" value="PRT54780.1"/>
    <property type="molecule type" value="Genomic_DNA"/>
</dbReference>
<dbReference type="GO" id="GO:0005506">
    <property type="term" value="F:iron ion binding"/>
    <property type="evidence" value="ECO:0007669"/>
    <property type="project" value="InterPro"/>
</dbReference>
<dbReference type="AlphaFoldDB" id="A0A2T0FIG9"/>
<gene>
    <name evidence="7" type="ORF">B9G98_02400</name>
</gene>
<dbReference type="InterPro" id="IPR050307">
    <property type="entry name" value="Sterol_Desaturase_Related"/>
</dbReference>
<keyword evidence="2 5" id="KW-0812">Transmembrane</keyword>
<feature type="domain" description="Fatty acid hydroxylase" evidence="6">
    <location>
        <begin position="136"/>
        <end position="271"/>
    </location>
</feature>
<sequence length="298" mass="34990">MNSTIPPPPIYAVRPKGLVPGMSDELLALIAPVVGYWVFCSMFHYFDTHNLFEQYRIHTPEELEKKNKATMGQVIRAVISEQTVQFFAGLVVNYFESPYTTGHEEYEVWKLATNYNIPHNVAYYLYWAVFPFFRLIAAFFVLDTWQYALHRYMHTNMWCYRKFHSVHHRLYVPYAFGALYNSLIEGFLLDTLSAAVAGFVTGMSPRELVFMYTFSTLKTVDDHCGYELPWDPLQIIFPNRATYHDIHHQHFGIKTNFSQPFFVHWDTLLGSKYAKTEEYIEANKRKRLENLKTKAKAE</sequence>
<accession>A0A2T0FIG9</accession>
<evidence type="ECO:0000259" key="6">
    <source>
        <dbReference type="Pfam" id="PF04116"/>
    </source>
</evidence>
<keyword evidence="3 5" id="KW-1133">Transmembrane helix</keyword>
<protein>
    <submittedName>
        <fullName evidence="7">Sphingolipid C4-hydroxylase SUR2</fullName>
    </submittedName>
</protein>
<dbReference type="RefSeq" id="XP_024664725.1">
    <property type="nucleotide sequence ID" value="XM_024808957.1"/>
</dbReference>